<dbReference type="InterPro" id="IPR030987">
    <property type="entry name" value="AbiV"/>
</dbReference>
<keyword evidence="2" id="KW-1185">Reference proteome</keyword>
<evidence type="ECO:0000313" key="1">
    <source>
        <dbReference type="EMBL" id="UXD87213.1"/>
    </source>
</evidence>
<dbReference type="RefSeq" id="WP_260999136.1">
    <property type="nucleotide sequence ID" value="NZ_CP054475.1"/>
</dbReference>
<protein>
    <submittedName>
        <fullName evidence="1">AbiV family abortive infection protein</fullName>
    </submittedName>
</protein>
<name>A0ABY6A9H1_9GAMM</name>
<dbReference type="EMBL" id="CP054475">
    <property type="protein sequence ID" value="UXD87213.1"/>
    <property type="molecule type" value="Genomic_DNA"/>
</dbReference>
<organism evidence="1 2">
    <name type="scientific">Thalassolituus hydrocarboniclasticus</name>
    <dbReference type="NCBI Taxonomy" id="2742796"/>
    <lineage>
        <taxon>Bacteria</taxon>
        <taxon>Pseudomonadati</taxon>
        <taxon>Pseudomonadota</taxon>
        <taxon>Gammaproteobacteria</taxon>
        <taxon>Oceanospirillales</taxon>
        <taxon>Oceanospirillaceae</taxon>
        <taxon>Thalassolituus</taxon>
    </lineage>
</organism>
<accession>A0ABY6A9H1</accession>
<evidence type="ECO:0000313" key="2">
    <source>
        <dbReference type="Proteomes" id="UP001065322"/>
    </source>
</evidence>
<dbReference type="Proteomes" id="UP001065322">
    <property type="component" value="Chromosome"/>
</dbReference>
<reference evidence="2" key="1">
    <citation type="submission" date="2020-06" db="EMBL/GenBank/DDBJ databases">
        <title>Thalassolituus marinus alknpb1M-1, a hydrocarbon-degrading bacterium isolated from the deep-sea overlying water using an in-situ strategy from the South China Sea basin.</title>
        <authorList>
            <person name="Dong C."/>
            <person name="Chen Y."/>
            <person name="Shao Z."/>
        </authorList>
    </citation>
    <scope>NUCLEOTIDE SEQUENCE [LARGE SCALE GENOMIC DNA]</scope>
    <source>
        <strain evidence="2">alknpb1M-1</strain>
    </source>
</reference>
<dbReference type="Pfam" id="PF18728">
    <property type="entry name" value="HEPN_AbiV"/>
    <property type="match status" value="1"/>
</dbReference>
<proteinExistence type="predicted"/>
<gene>
    <name evidence="1" type="ORF">HUF19_07125</name>
</gene>
<dbReference type="NCBIfam" id="TIGR04498">
    <property type="entry name" value="AbiV_defense"/>
    <property type="match status" value="1"/>
</dbReference>
<sequence length="230" mass="26886">MKEGVSHYKLVKIAVESLRNSLRLHFDAVLLFENESYPSAFQLSVLSLEEFAKAKWVEHYIWSSLTNDGYPDAAFEQKWLKLLYQHPEKQWAFMAREIWDYSPKFAEFIKGRGLEEKKQNATYVGLSRSKGKVDASSRVSLPTRIKEKDAQQLISLINNEYLEIIKLIEIQEWFFDVEGMDEIMSPDVKSKLEKWPYKTGLKSRRWSKTWFSQAATNKSSKKDAQKRASS</sequence>